<feature type="transmembrane region" description="Helical" evidence="1">
    <location>
        <begin position="62"/>
        <end position="80"/>
    </location>
</feature>
<dbReference type="Pfam" id="PF07386">
    <property type="entry name" value="DUF1499"/>
    <property type="match status" value="1"/>
</dbReference>
<protein>
    <submittedName>
        <fullName evidence="2">Uncharacterized protein (DUF1499 family)</fullName>
    </submittedName>
</protein>
<keyword evidence="1" id="KW-1133">Transmembrane helix</keyword>
<accession>A0A7W9BJA7</accession>
<reference evidence="2 3" key="1">
    <citation type="submission" date="2020-08" db="EMBL/GenBank/DDBJ databases">
        <title>Genomic Encyclopedia of Type Strains, Phase IV (KMG-IV): sequencing the most valuable type-strain genomes for metagenomic binning, comparative biology and taxonomic classification.</title>
        <authorList>
            <person name="Goeker M."/>
        </authorList>
    </citation>
    <scope>NUCLEOTIDE SEQUENCE [LARGE SCALE GENOMIC DNA]</scope>
    <source>
        <strain evidence="2 3">DSM 101064</strain>
    </source>
</reference>
<dbReference type="AlphaFoldDB" id="A0A7W9BJA7"/>
<name>A0A7W9BJA7_9RHOB</name>
<proteinExistence type="predicted"/>
<feature type="transmembrane region" description="Helical" evidence="1">
    <location>
        <begin position="20"/>
        <end position="42"/>
    </location>
</feature>
<evidence type="ECO:0000313" key="3">
    <source>
        <dbReference type="Proteomes" id="UP000535415"/>
    </source>
</evidence>
<dbReference type="InterPro" id="IPR010865">
    <property type="entry name" value="DUF1499"/>
</dbReference>
<organism evidence="2 3">
    <name type="scientific">Yoonia ponticola</name>
    <dbReference type="NCBI Taxonomy" id="1524255"/>
    <lineage>
        <taxon>Bacteria</taxon>
        <taxon>Pseudomonadati</taxon>
        <taxon>Pseudomonadota</taxon>
        <taxon>Alphaproteobacteria</taxon>
        <taxon>Rhodobacterales</taxon>
        <taxon>Paracoccaceae</taxon>
        <taxon>Yoonia</taxon>
    </lineage>
</organism>
<dbReference type="RefSeq" id="WP_183526953.1">
    <property type="nucleotide sequence ID" value="NZ_JACIJM010000003.1"/>
</dbReference>
<evidence type="ECO:0000256" key="1">
    <source>
        <dbReference type="SAM" id="Phobius"/>
    </source>
</evidence>
<dbReference type="Proteomes" id="UP000535415">
    <property type="component" value="Unassembled WGS sequence"/>
</dbReference>
<feature type="transmembrane region" description="Helical" evidence="1">
    <location>
        <begin position="87"/>
        <end position="109"/>
    </location>
</feature>
<keyword evidence="1" id="KW-0812">Transmembrane</keyword>
<comment type="caution">
    <text evidence="2">The sequence shown here is derived from an EMBL/GenBank/DDBJ whole genome shotgun (WGS) entry which is preliminary data.</text>
</comment>
<keyword evidence="1" id="KW-0472">Membrane</keyword>
<dbReference type="EMBL" id="JACIJM010000003">
    <property type="protein sequence ID" value="MBB5721545.1"/>
    <property type="molecule type" value="Genomic_DNA"/>
</dbReference>
<sequence length="257" mass="27434">MTHTQGNGPQQKSTSIFAHVGKLALVVAILAVAANLLILFGAKLGLWAPIKGFGYYRTYFNLIAFIAVGVGLAGLVLHLIRKERSGTVFSVIASLLGAIMLAPLVWATLDPPVRAPPIHDITTDTENPPEFLVLDDTRAGASNTLVYSGDETAAMQQAAYPLIAPIISDLTAADAFTRALSIAENMGWNVVSSTPDALRFEATARTKIFHFADDVVVVVTPLSDGSRIDMRSVSRVGRSDQGVNAKRILAFADAFNQ</sequence>
<gene>
    <name evidence="2" type="ORF">FHS72_001157</name>
</gene>
<keyword evidence="3" id="KW-1185">Reference proteome</keyword>
<evidence type="ECO:0000313" key="2">
    <source>
        <dbReference type="EMBL" id="MBB5721545.1"/>
    </source>
</evidence>